<dbReference type="Proteomes" id="UP000198546">
    <property type="component" value="Chromosome i"/>
</dbReference>
<sequence length="385" mass="38132">MRVLVAPDKFKGSLTAREAGEAMAAGVRAALPDAEVTVLPIADGGEGTLEVALAAGAQLERTVVRGPLAERVVAEWALFDDGRAVLETARASGLALLSPTPTTAATAHSFGSGELVRAAMDAGATEVVVGIGGSAMTDGGSGALRALGARVLDADGREVPLGGSGLLEAASLDLSGLEPRLGHIRISFACDVDSPLTGPEGAAVVFGPQKGADPALVAQLDAALVRWAALLATTTGVDVVVPGSGAAGGLPAAFLACADVRLRNGFDLVADLLGLPDAVAGADLVLTGEGSLDAQSLRGKGPIGVADLAHGQGIDVLAVAGVVTADPLALAGHGVVGSAACADLAPDVRSSLAEAARWTREAAELVVRRWVADRSSPAVGNSGTR</sequence>
<evidence type="ECO:0000313" key="5">
    <source>
        <dbReference type="EMBL" id="SDE64183.1"/>
    </source>
</evidence>
<dbReference type="InterPro" id="IPR036129">
    <property type="entry name" value="Glycerate_kinase_sf"/>
</dbReference>
<dbReference type="GO" id="GO:0008887">
    <property type="term" value="F:glycerate kinase activity"/>
    <property type="evidence" value="ECO:0007669"/>
    <property type="project" value="UniProtKB-UniRule"/>
</dbReference>
<evidence type="ECO:0000256" key="2">
    <source>
        <dbReference type="ARBA" id="ARBA00022679"/>
    </source>
</evidence>
<proteinExistence type="inferred from homology"/>
<dbReference type="Gene3D" id="3.90.1510.10">
    <property type="entry name" value="Glycerate kinase, domain 2"/>
    <property type="match status" value="1"/>
</dbReference>
<dbReference type="PIRSF" id="PIRSF006078">
    <property type="entry name" value="GlxK"/>
    <property type="match status" value="1"/>
</dbReference>
<organism evidence="5 6">
    <name type="scientific">Auraticoccus monumenti</name>
    <dbReference type="NCBI Taxonomy" id="675864"/>
    <lineage>
        <taxon>Bacteria</taxon>
        <taxon>Bacillati</taxon>
        <taxon>Actinomycetota</taxon>
        <taxon>Actinomycetes</taxon>
        <taxon>Propionibacteriales</taxon>
        <taxon>Propionibacteriaceae</taxon>
        <taxon>Auraticoccus</taxon>
    </lineage>
</organism>
<evidence type="ECO:0000256" key="3">
    <source>
        <dbReference type="ARBA" id="ARBA00022777"/>
    </source>
</evidence>
<dbReference type="EMBL" id="LT629688">
    <property type="protein sequence ID" value="SDE64183.1"/>
    <property type="molecule type" value="Genomic_DNA"/>
</dbReference>
<evidence type="ECO:0000256" key="1">
    <source>
        <dbReference type="ARBA" id="ARBA00006284"/>
    </source>
</evidence>
<dbReference type="NCBIfam" id="TIGR00045">
    <property type="entry name" value="glycerate kinase"/>
    <property type="match status" value="1"/>
</dbReference>
<dbReference type="STRING" id="675864.SAMN04489747_3976"/>
<comment type="similarity">
    <text evidence="1 4">Belongs to the glycerate kinase type-1 family.</text>
</comment>
<dbReference type="SUPFAM" id="SSF110738">
    <property type="entry name" value="Glycerate kinase I"/>
    <property type="match status" value="1"/>
</dbReference>
<dbReference type="PANTHER" id="PTHR21599:SF0">
    <property type="entry name" value="GLYCERATE KINASE"/>
    <property type="match status" value="1"/>
</dbReference>
<dbReference type="InterPro" id="IPR004381">
    <property type="entry name" value="Glycerate_kinase"/>
</dbReference>
<dbReference type="Pfam" id="PF02595">
    <property type="entry name" value="Gly_kinase"/>
    <property type="match status" value="1"/>
</dbReference>
<reference evidence="5 6" key="1">
    <citation type="submission" date="2016-10" db="EMBL/GenBank/DDBJ databases">
        <authorList>
            <person name="de Groot N.N."/>
        </authorList>
    </citation>
    <scope>NUCLEOTIDE SEQUENCE [LARGE SCALE GENOMIC DNA]</scope>
    <source>
        <strain evidence="5 6">MON 2.2</strain>
    </source>
</reference>
<name>A0A1G7EKI6_9ACTN</name>
<evidence type="ECO:0000256" key="4">
    <source>
        <dbReference type="PIRNR" id="PIRNR006078"/>
    </source>
</evidence>
<dbReference type="RefSeq" id="WP_090595893.1">
    <property type="nucleotide sequence ID" value="NZ_LT629688.1"/>
</dbReference>
<evidence type="ECO:0000313" key="6">
    <source>
        <dbReference type="Proteomes" id="UP000198546"/>
    </source>
</evidence>
<dbReference type="AlphaFoldDB" id="A0A1G7EKI6"/>
<keyword evidence="2 4" id="KW-0808">Transferase</keyword>
<dbReference type="PANTHER" id="PTHR21599">
    <property type="entry name" value="GLYCERATE KINASE"/>
    <property type="match status" value="1"/>
</dbReference>
<keyword evidence="3 4" id="KW-0418">Kinase</keyword>
<keyword evidence="6" id="KW-1185">Reference proteome</keyword>
<dbReference type="OrthoDB" id="9774290at2"/>
<accession>A0A1G7EKI6</accession>
<dbReference type="GO" id="GO:0031388">
    <property type="term" value="P:organic acid phosphorylation"/>
    <property type="evidence" value="ECO:0007669"/>
    <property type="project" value="UniProtKB-UniRule"/>
</dbReference>
<dbReference type="Gene3D" id="3.40.50.10350">
    <property type="entry name" value="Glycerate kinase, domain 1"/>
    <property type="match status" value="1"/>
</dbReference>
<protein>
    <submittedName>
        <fullName evidence="5">Glycerate kinase</fullName>
    </submittedName>
</protein>
<gene>
    <name evidence="5" type="ORF">SAMN04489747_3976</name>
</gene>
<dbReference type="InterPro" id="IPR018197">
    <property type="entry name" value="Glycerate_kinase_RE-like"/>
</dbReference>
<dbReference type="InterPro" id="IPR018193">
    <property type="entry name" value="Glyc_kinase_flavodox-like_fold"/>
</dbReference>